<reference evidence="2" key="2">
    <citation type="journal article" date="2023" name="IMA Fungus">
        <title>Comparative genomic study of the Penicillium genus elucidates a diverse pangenome and 15 lateral gene transfer events.</title>
        <authorList>
            <person name="Petersen C."/>
            <person name="Sorensen T."/>
            <person name="Nielsen M.R."/>
            <person name="Sondergaard T.E."/>
            <person name="Sorensen J.L."/>
            <person name="Fitzpatrick D.A."/>
            <person name="Frisvad J.C."/>
            <person name="Nielsen K.L."/>
        </authorList>
    </citation>
    <scope>NUCLEOTIDE SEQUENCE</scope>
    <source>
        <strain evidence="2">IBT 3081</strain>
    </source>
</reference>
<evidence type="ECO:0000313" key="3">
    <source>
        <dbReference type="Proteomes" id="UP001147752"/>
    </source>
</evidence>
<evidence type="ECO:0008006" key="4">
    <source>
        <dbReference type="Google" id="ProtNLM"/>
    </source>
</evidence>
<dbReference type="GeneID" id="81467226"/>
<protein>
    <recommendedName>
        <fullName evidence="4">Protein kinase domain-containing protein</fullName>
    </recommendedName>
</protein>
<accession>A0A9W9R8T4</accession>
<dbReference type="InterPro" id="IPR011009">
    <property type="entry name" value="Kinase-like_dom_sf"/>
</dbReference>
<keyword evidence="3" id="KW-1185">Reference proteome</keyword>
<dbReference type="RefSeq" id="XP_056573858.1">
    <property type="nucleotide sequence ID" value="XM_056728043.1"/>
</dbReference>
<dbReference type="AlphaFoldDB" id="A0A9W9R8T4"/>
<dbReference type="Gene3D" id="1.10.510.10">
    <property type="entry name" value="Transferase(Phosphotransferase) domain 1"/>
    <property type="match status" value="1"/>
</dbReference>
<dbReference type="EMBL" id="JAPZBT010000006">
    <property type="protein sequence ID" value="KAJ5355711.1"/>
    <property type="molecule type" value="Genomic_DNA"/>
</dbReference>
<dbReference type="SUPFAM" id="SSF56112">
    <property type="entry name" value="Protein kinase-like (PK-like)"/>
    <property type="match status" value="1"/>
</dbReference>
<comment type="caution">
    <text evidence="2">The sequence shown here is derived from an EMBL/GenBank/DDBJ whole genome shotgun (WGS) entry which is preliminary data.</text>
</comment>
<name>A0A9W9R8T4_9EURO</name>
<dbReference type="OrthoDB" id="4358507at2759"/>
<proteinExistence type="predicted"/>
<feature type="region of interest" description="Disordered" evidence="1">
    <location>
        <begin position="112"/>
        <end position="208"/>
    </location>
</feature>
<dbReference type="Proteomes" id="UP001147752">
    <property type="component" value="Unassembled WGS sequence"/>
</dbReference>
<reference evidence="2" key="1">
    <citation type="submission" date="2022-12" db="EMBL/GenBank/DDBJ databases">
        <authorList>
            <person name="Petersen C."/>
        </authorList>
    </citation>
    <scope>NUCLEOTIDE SEQUENCE</scope>
    <source>
        <strain evidence="2">IBT 3081</strain>
    </source>
</reference>
<feature type="compositionally biased region" description="Polar residues" evidence="1">
    <location>
        <begin position="113"/>
        <end position="138"/>
    </location>
</feature>
<organism evidence="2 3">
    <name type="scientific">Penicillium concentricum</name>
    <dbReference type="NCBI Taxonomy" id="293559"/>
    <lineage>
        <taxon>Eukaryota</taxon>
        <taxon>Fungi</taxon>
        <taxon>Dikarya</taxon>
        <taxon>Ascomycota</taxon>
        <taxon>Pezizomycotina</taxon>
        <taxon>Eurotiomycetes</taxon>
        <taxon>Eurotiomycetidae</taxon>
        <taxon>Eurotiales</taxon>
        <taxon>Aspergillaceae</taxon>
        <taxon>Penicillium</taxon>
    </lineage>
</organism>
<evidence type="ECO:0000256" key="1">
    <source>
        <dbReference type="SAM" id="MobiDB-lite"/>
    </source>
</evidence>
<feature type="region of interest" description="Disordered" evidence="1">
    <location>
        <begin position="383"/>
        <end position="403"/>
    </location>
</feature>
<dbReference type="Pfam" id="PF06293">
    <property type="entry name" value="Kdo"/>
    <property type="match status" value="1"/>
</dbReference>
<gene>
    <name evidence="2" type="ORF">N7517_010320</name>
</gene>
<evidence type="ECO:0000313" key="2">
    <source>
        <dbReference type="EMBL" id="KAJ5355711.1"/>
    </source>
</evidence>
<sequence>MVGAVLVQEYHVMICEGLEYSYVTTRLALVLLCVPLETPDTLLYFLCEPNMEMQDDFNYRQPSTAIARILCLALMSCQSHVRNNAWRKQAKSKLHTWATSFTLVRSQIPEIELQQTPSGSEYTSSDYAPSSSPLQSPTPKARAQLESGCAPSQNTKHRPDSDSDSDSSLGAPEPRRKRNLSQATSSPPVPSSRSRGFRHNPGDQPQQHTRQFCTQRCLLGLQQNGILDKNCPDVALHTRGRSDKHPITAPDFLRQLNQQLDTDIDQHCTPLNKCGSYGASFKITCAAYGYTVVGKGTTTHLWPQVSREIEVYRVLQRAQGSAIPVFLGPIDLNMSYFLHRAGVMHGDLRLDNLLWNEELQRVLIIDFHRLQLNYELKRRQVRSKKRNSAEAGSEPWKSIRMAF</sequence>